<reference evidence="2" key="2">
    <citation type="journal article" date="2021" name="Genome Biol. Evol.">
        <title>Developing a high-quality reference genome for a parasitic bivalve with doubly uniparental inheritance (Bivalvia: Unionida).</title>
        <authorList>
            <person name="Smith C.H."/>
        </authorList>
    </citation>
    <scope>NUCLEOTIDE SEQUENCE</scope>
    <source>
        <strain evidence="2">CHS0354</strain>
        <tissue evidence="2">Mantle</tissue>
    </source>
</reference>
<feature type="transmembrane region" description="Helical" evidence="1">
    <location>
        <begin position="12"/>
        <end position="35"/>
    </location>
</feature>
<reference evidence="2" key="1">
    <citation type="journal article" date="2021" name="Genome Biol. Evol.">
        <title>A High-Quality Reference Genome for a Parasitic Bivalve with Doubly Uniparental Inheritance (Bivalvia: Unionida).</title>
        <authorList>
            <person name="Smith C.H."/>
        </authorList>
    </citation>
    <scope>NUCLEOTIDE SEQUENCE</scope>
    <source>
        <strain evidence="2">CHS0354</strain>
    </source>
</reference>
<sequence length="639" mass="74337">MCKNCFKFEVRSSWFSFTELCLPTIGSVLVCLFFTGNGLLSGTIVLLSIVLLVIVLGSYEAFKNDRSPFRGKKTKVDDMLDITEGDVIQYRYWNMLHEAIVSSVDYRIGCKVGKIHVVHYGLQSLFSKREIMEEELEIDLNEIKIFKLDYSCYTVHPPEEVVRRARQRVGERKFGILTNRSCHFCHWSKINESFDTVSTLDNVKYPSFDLADFPHQISKDKSVYHPHSTSVIDKTWVKIKSEVRGGDTIQFSYHGHWHKGVCTEVHSTETAGELTIKVIHYSYQGPFDIPEVREETFSFDLSVENVYIYHYHFAHRYSRTQIIDLARKKIGEKKYSVLYRNSGHLVEEITLKDKEQVISNPSELCEGDIVSFFYWGIRHKAVLVSVTKITSDMKCWMNVIHYASKGLFSTRTVVEEAIYIDLVGNNLRKLNFSKHSTYPGHIVVERAKKRLGEQKFHPISNNSNHLVNWAKIDNQSEDFHLVTRGTKWSIQMDMPDESQNRTLNRQIQIVSLNNISGKEKRELHMEPVRSWEEFIPGHIVGFRYYFIWHQGILTEVNSRQEKIKVVHYGTKHLFATRTILEDETKVNLKKENFYIYHPDPDYAFTPDEVITNAKKRLGEQKWGPGNGSFDFCRACVFRA</sequence>
<dbReference type="GO" id="GO:0070292">
    <property type="term" value="P:N-acylphosphatidylethanolamine metabolic process"/>
    <property type="evidence" value="ECO:0007669"/>
    <property type="project" value="TreeGrafter"/>
</dbReference>
<dbReference type="GO" id="GO:0005737">
    <property type="term" value="C:cytoplasm"/>
    <property type="evidence" value="ECO:0007669"/>
    <property type="project" value="TreeGrafter"/>
</dbReference>
<evidence type="ECO:0000256" key="1">
    <source>
        <dbReference type="SAM" id="Phobius"/>
    </source>
</evidence>
<evidence type="ECO:0000313" key="3">
    <source>
        <dbReference type="Proteomes" id="UP001195483"/>
    </source>
</evidence>
<evidence type="ECO:0000313" key="2">
    <source>
        <dbReference type="EMBL" id="KAK3599165.1"/>
    </source>
</evidence>
<dbReference type="Proteomes" id="UP001195483">
    <property type="component" value="Unassembled WGS sequence"/>
</dbReference>
<protein>
    <submittedName>
        <fullName evidence="2">Uncharacterized protein</fullName>
    </submittedName>
</protein>
<keyword evidence="1" id="KW-0812">Transmembrane</keyword>
<accession>A0AAE0SVX0</accession>
<dbReference type="PANTHER" id="PTHR13943">
    <property type="entry name" value="HRAS-LIKE SUPPRESSOR - RELATED"/>
    <property type="match status" value="1"/>
</dbReference>
<keyword evidence="1" id="KW-1133">Transmembrane helix</keyword>
<comment type="caution">
    <text evidence="2">The sequence shown here is derived from an EMBL/GenBank/DDBJ whole genome shotgun (WGS) entry which is preliminary data.</text>
</comment>
<dbReference type="EMBL" id="JAEAOA010002344">
    <property type="protein sequence ID" value="KAK3599165.1"/>
    <property type="molecule type" value="Genomic_DNA"/>
</dbReference>
<dbReference type="GO" id="GO:0008970">
    <property type="term" value="F:phospholipase A1 activity"/>
    <property type="evidence" value="ECO:0007669"/>
    <property type="project" value="TreeGrafter"/>
</dbReference>
<dbReference type="PANTHER" id="PTHR13943:SF77">
    <property type="entry name" value="LRAT DOMAIN-CONTAINING PROTEIN"/>
    <property type="match status" value="1"/>
</dbReference>
<dbReference type="AlphaFoldDB" id="A0AAE0SVX0"/>
<proteinExistence type="predicted"/>
<keyword evidence="1" id="KW-0472">Membrane</keyword>
<organism evidence="2 3">
    <name type="scientific">Potamilus streckersoni</name>
    <dbReference type="NCBI Taxonomy" id="2493646"/>
    <lineage>
        <taxon>Eukaryota</taxon>
        <taxon>Metazoa</taxon>
        <taxon>Spiralia</taxon>
        <taxon>Lophotrochozoa</taxon>
        <taxon>Mollusca</taxon>
        <taxon>Bivalvia</taxon>
        <taxon>Autobranchia</taxon>
        <taxon>Heteroconchia</taxon>
        <taxon>Palaeoheterodonta</taxon>
        <taxon>Unionida</taxon>
        <taxon>Unionoidea</taxon>
        <taxon>Unionidae</taxon>
        <taxon>Ambleminae</taxon>
        <taxon>Lampsilini</taxon>
        <taxon>Potamilus</taxon>
    </lineage>
</organism>
<feature type="transmembrane region" description="Helical" evidence="1">
    <location>
        <begin position="41"/>
        <end position="62"/>
    </location>
</feature>
<dbReference type="InterPro" id="IPR051496">
    <property type="entry name" value="H-rev107_PLA/AT"/>
</dbReference>
<dbReference type="GO" id="GO:0016410">
    <property type="term" value="F:N-acyltransferase activity"/>
    <property type="evidence" value="ECO:0007669"/>
    <property type="project" value="TreeGrafter"/>
</dbReference>
<name>A0AAE0SVX0_9BIVA</name>
<reference evidence="2" key="3">
    <citation type="submission" date="2023-05" db="EMBL/GenBank/DDBJ databases">
        <authorList>
            <person name="Smith C.H."/>
        </authorList>
    </citation>
    <scope>NUCLEOTIDE SEQUENCE</scope>
    <source>
        <strain evidence="2">CHS0354</strain>
        <tissue evidence="2">Mantle</tissue>
    </source>
</reference>
<dbReference type="GO" id="GO:0004623">
    <property type="term" value="F:phospholipase A2 activity"/>
    <property type="evidence" value="ECO:0007669"/>
    <property type="project" value="TreeGrafter"/>
</dbReference>
<keyword evidence="3" id="KW-1185">Reference proteome</keyword>
<dbReference type="Gene3D" id="3.90.1720.10">
    <property type="entry name" value="endopeptidase domain like (from Nostoc punctiforme)"/>
    <property type="match status" value="2"/>
</dbReference>
<gene>
    <name evidence="2" type="ORF">CHS0354_041004</name>
</gene>